<name>A0ABW5ULP8_9BURK</name>
<reference evidence="3" key="1">
    <citation type="journal article" date="2019" name="Int. J. Syst. Evol. Microbiol.">
        <title>The Global Catalogue of Microorganisms (GCM) 10K type strain sequencing project: providing services to taxonomists for standard genome sequencing and annotation.</title>
        <authorList>
            <consortium name="The Broad Institute Genomics Platform"/>
            <consortium name="The Broad Institute Genome Sequencing Center for Infectious Disease"/>
            <person name="Wu L."/>
            <person name="Ma J."/>
        </authorList>
    </citation>
    <scope>NUCLEOTIDE SEQUENCE [LARGE SCALE GENOMIC DNA]</scope>
    <source>
        <strain evidence="3">TISTR 1906</strain>
    </source>
</reference>
<evidence type="ECO:0000313" key="3">
    <source>
        <dbReference type="Proteomes" id="UP001597463"/>
    </source>
</evidence>
<dbReference type="Proteomes" id="UP001597463">
    <property type="component" value="Unassembled WGS sequence"/>
</dbReference>
<protein>
    <submittedName>
        <fullName evidence="2">DUF4435 domain-containing protein</fullName>
    </submittedName>
</protein>
<feature type="domain" description="DUF4435" evidence="1">
    <location>
        <begin position="22"/>
        <end position="131"/>
    </location>
</feature>
<accession>A0ABW5ULP8</accession>
<keyword evidence="3" id="KW-1185">Reference proteome</keyword>
<gene>
    <name evidence="2" type="ORF">ACFSW6_10420</name>
</gene>
<evidence type="ECO:0000259" key="1">
    <source>
        <dbReference type="Pfam" id="PF14491"/>
    </source>
</evidence>
<evidence type="ECO:0000313" key="2">
    <source>
        <dbReference type="EMBL" id="MFD2754502.1"/>
    </source>
</evidence>
<proteinExistence type="predicted"/>
<dbReference type="InterPro" id="IPR029492">
    <property type="entry name" value="DUF4435"/>
</dbReference>
<dbReference type="Pfam" id="PF14491">
    <property type="entry name" value="DUF4435"/>
    <property type="match status" value="1"/>
</dbReference>
<organism evidence="2 3">
    <name type="scientific">Comamonas terrae</name>
    <dbReference type="NCBI Taxonomy" id="673548"/>
    <lineage>
        <taxon>Bacteria</taxon>
        <taxon>Pseudomonadati</taxon>
        <taxon>Pseudomonadota</taxon>
        <taxon>Betaproteobacteria</taxon>
        <taxon>Burkholderiales</taxon>
        <taxon>Comamonadaceae</taxon>
        <taxon>Comamonas</taxon>
    </lineage>
</organism>
<dbReference type="RefSeq" id="WP_083526637.1">
    <property type="nucleotide sequence ID" value="NZ_BCNT01000007.1"/>
</dbReference>
<comment type="caution">
    <text evidence="2">The sequence shown here is derived from an EMBL/GenBank/DDBJ whole genome shotgun (WGS) entry which is preliminary data.</text>
</comment>
<dbReference type="EMBL" id="JBHUMV010000004">
    <property type="protein sequence ID" value="MFD2754502.1"/>
    <property type="molecule type" value="Genomic_DNA"/>
</dbReference>
<sequence>MNKYEIDEILSMAIMTKTAHVLVEGVDDVRIYEKLSSGDCEVYAIESIEGYSGGCDFVKDAIQDLNSIDSQGILDKYVVGIIDRDVGYFRNGNLNMPALFTLAQYSIESHFVNSEVLNKLLVKLTHITEKQVTPLITVQECIDDLDGLYYFSLEALQGAIDSSYSSVVGYGDNIGRRKDENTMQSIMAKSDVLDQLSASKNLGRSISELKIFVKGKWLLKSFSEGLEKVIKDLPRKCKAKSIMQCRVCQFDDKSSCLFKIKDGISHKAIYSLAMDIVDNNELNYVRDMLQRISATAKA</sequence>